<keyword evidence="4" id="KW-0472">Membrane</keyword>
<dbReference type="AlphaFoldDB" id="A0A9X2UBA6"/>
<dbReference type="Gene3D" id="1.25.40.10">
    <property type="entry name" value="Tetratricopeptide repeat domain"/>
    <property type="match status" value="1"/>
</dbReference>
<dbReference type="RefSeq" id="WP_259086914.1">
    <property type="nucleotide sequence ID" value="NZ_JANTZG010000001.1"/>
</dbReference>
<comment type="subcellular location">
    <subcellularLocation>
        <location evidence="1">Cell outer membrane</location>
    </subcellularLocation>
</comment>
<evidence type="ECO:0000256" key="1">
    <source>
        <dbReference type="ARBA" id="ARBA00004442"/>
    </source>
</evidence>
<proteinExistence type="inferred from homology"/>
<evidence type="ECO:0000256" key="3">
    <source>
        <dbReference type="ARBA" id="ARBA00022729"/>
    </source>
</evidence>
<evidence type="ECO:0000256" key="4">
    <source>
        <dbReference type="ARBA" id="ARBA00023136"/>
    </source>
</evidence>
<evidence type="ECO:0000256" key="2">
    <source>
        <dbReference type="ARBA" id="ARBA00006275"/>
    </source>
</evidence>
<comment type="similarity">
    <text evidence="2">Belongs to the SusD family.</text>
</comment>
<gene>
    <name evidence="7" type="ORF">GGP83_003130</name>
</gene>
<comment type="caution">
    <text evidence="7">The sequence shown here is derived from an EMBL/GenBank/DDBJ whole genome shotgun (WGS) entry which is preliminary data.</text>
</comment>
<dbReference type="EMBL" id="JANUBB010000017">
    <property type="protein sequence ID" value="MCS3953155.1"/>
    <property type="molecule type" value="Genomic_DNA"/>
</dbReference>
<accession>A0A9X2UBA6</accession>
<dbReference type="InterPro" id="IPR011990">
    <property type="entry name" value="TPR-like_helical_dom_sf"/>
</dbReference>
<feature type="domain" description="RagB/SusD" evidence="6">
    <location>
        <begin position="402"/>
        <end position="552"/>
    </location>
</feature>
<organism evidence="7 8">
    <name type="scientific">Salinibacter ruber</name>
    <dbReference type="NCBI Taxonomy" id="146919"/>
    <lineage>
        <taxon>Bacteria</taxon>
        <taxon>Pseudomonadati</taxon>
        <taxon>Rhodothermota</taxon>
        <taxon>Rhodothermia</taxon>
        <taxon>Rhodothermales</taxon>
        <taxon>Salinibacteraceae</taxon>
        <taxon>Salinibacter</taxon>
    </lineage>
</organism>
<dbReference type="Pfam" id="PF07980">
    <property type="entry name" value="SusD_RagB"/>
    <property type="match status" value="1"/>
</dbReference>
<evidence type="ECO:0000313" key="8">
    <source>
        <dbReference type="Proteomes" id="UP001155010"/>
    </source>
</evidence>
<protein>
    <recommendedName>
        <fullName evidence="6">RagB/SusD domain-containing protein</fullName>
    </recommendedName>
</protein>
<evidence type="ECO:0000313" key="7">
    <source>
        <dbReference type="EMBL" id="MCS3953155.1"/>
    </source>
</evidence>
<dbReference type="InterPro" id="IPR012944">
    <property type="entry name" value="SusD_RagB_dom"/>
</dbReference>
<sequence length="556" mass="61587">MALTACTDVGVNPKSDTTAKNFFTSEGSYKAYFAKLYAGLVVTGQTEGNGGAGSGDPDITVPSNIGFGQYTRLLWNMQELTTESAVTRFQDQGIRDLNNFTWSSQNQFSVGMYNRIYFQVAQVNEFLRQSRDSRLEERAISEQRQEEIQTWRAEARFLRALSLWHGIDLFGKIPVPTTDVTLGDAPEQSSRDSAFAFVERELLRLTDDQGDENLLPAGQAPYGRADRGAAWMLLAKLYQNAPVYLDNPQQQIGEDPSNLVIEYTERLINGPYSLETQRSPEFSAFQHLFLADNHTANGIIFAVPQDGQSQRTYGGTQYLTHANLGTGGTGSGAWSGDPGELVGVDAGYGGMRTTSDGVALFDKDQSGGPLTDDRAIFFTTDQDSVIDNQNSFADGEIDDPIGYFREGWAVIKFKNLTSNGGQGSNPTFPDTDFPMFRLADAYLMYAEAVLRGGQGGSRAEALSLVNDLRMRANVPTIQDADLDLDFLLRERGRELFWEAHRRTDLIRYGEFIDGQWSWKGGVGSGNVQVEECREVFPIAASELRANPNLEQNRDCY</sequence>
<name>A0A9X2UBA6_9BACT</name>
<dbReference type="SUPFAM" id="SSF48452">
    <property type="entry name" value="TPR-like"/>
    <property type="match status" value="1"/>
</dbReference>
<keyword evidence="3" id="KW-0732">Signal</keyword>
<evidence type="ECO:0000256" key="5">
    <source>
        <dbReference type="ARBA" id="ARBA00023237"/>
    </source>
</evidence>
<dbReference type="Gene3D" id="1.10.3780.10">
    <property type="entry name" value="SusD-like"/>
    <property type="match status" value="1"/>
</dbReference>
<dbReference type="Proteomes" id="UP001155010">
    <property type="component" value="Unassembled WGS sequence"/>
</dbReference>
<keyword evidence="5" id="KW-0998">Cell outer membrane</keyword>
<dbReference type="Gene3D" id="1.25.40.390">
    <property type="match status" value="1"/>
</dbReference>
<reference evidence="7" key="1">
    <citation type="submission" date="2022-08" db="EMBL/GenBank/DDBJ databases">
        <title>Genomic Encyclopedia of Type Strains, Phase V (KMG-V): Genome sequencing to study the core and pangenomes of soil and plant-associated prokaryotes.</title>
        <authorList>
            <person name="Whitman W."/>
        </authorList>
    </citation>
    <scope>NUCLEOTIDE SEQUENCE</scope>
    <source>
        <strain evidence="7">SP2017</strain>
    </source>
</reference>
<dbReference type="GO" id="GO:0009279">
    <property type="term" value="C:cell outer membrane"/>
    <property type="evidence" value="ECO:0007669"/>
    <property type="project" value="UniProtKB-SubCell"/>
</dbReference>
<evidence type="ECO:0000259" key="6">
    <source>
        <dbReference type="Pfam" id="PF07980"/>
    </source>
</evidence>